<organism evidence="1 2">
    <name type="scientific">Trametes pubescens</name>
    <name type="common">White-rot fungus</name>
    <dbReference type="NCBI Taxonomy" id="154538"/>
    <lineage>
        <taxon>Eukaryota</taxon>
        <taxon>Fungi</taxon>
        <taxon>Dikarya</taxon>
        <taxon>Basidiomycota</taxon>
        <taxon>Agaricomycotina</taxon>
        <taxon>Agaricomycetes</taxon>
        <taxon>Polyporales</taxon>
        <taxon>Polyporaceae</taxon>
        <taxon>Trametes</taxon>
    </lineage>
</organism>
<keyword evidence="2" id="KW-1185">Reference proteome</keyword>
<protein>
    <submittedName>
        <fullName evidence="1">Uncharacterized protein</fullName>
    </submittedName>
</protein>
<accession>A0A1M2W661</accession>
<reference evidence="1 2" key="1">
    <citation type="submission" date="2016-10" db="EMBL/GenBank/DDBJ databases">
        <title>Genome sequence of the basidiomycete white-rot fungus Trametes pubescens.</title>
        <authorList>
            <person name="Makela M.R."/>
            <person name="Granchi Z."/>
            <person name="Peng M."/>
            <person name="De Vries R.P."/>
            <person name="Grigoriev I."/>
            <person name="Riley R."/>
            <person name="Hilden K."/>
        </authorList>
    </citation>
    <scope>NUCLEOTIDE SEQUENCE [LARGE SCALE GENOMIC DNA]</scope>
    <source>
        <strain evidence="1 2">FBCC735</strain>
    </source>
</reference>
<proteinExistence type="predicted"/>
<evidence type="ECO:0000313" key="1">
    <source>
        <dbReference type="EMBL" id="OJT15303.1"/>
    </source>
</evidence>
<comment type="caution">
    <text evidence="1">The sequence shown here is derived from an EMBL/GenBank/DDBJ whole genome shotgun (WGS) entry which is preliminary data.</text>
</comment>
<name>A0A1M2W661_TRAPU</name>
<gene>
    <name evidence="1" type="ORF">TRAPUB_8151</name>
</gene>
<dbReference type="Proteomes" id="UP000184267">
    <property type="component" value="Unassembled WGS sequence"/>
</dbReference>
<dbReference type="AlphaFoldDB" id="A0A1M2W661"/>
<evidence type="ECO:0000313" key="2">
    <source>
        <dbReference type="Proteomes" id="UP000184267"/>
    </source>
</evidence>
<sequence>MAAQWLEHSVSSFAEEWREFGCYMDQFAFCRAALIEIPDMTDEGVIDKKTWLAFLDELDRAQVRIIIRA</sequence>
<dbReference type="EMBL" id="MNAD01000185">
    <property type="protein sequence ID" value="OJT15303.1"/>
    <property type="molecule type" value="Genomic_DNA"/>
</dbReference>